<keyword evidence="1" id="KW-0732">Signal</keyword>
<dbReference type="AlphaFoldDB" id="A0A516SAB5"/>
<dbReference type="InterPro" id="IPR021452">
    <property type="entry name" value="DUF3103"/>
</dbReference>
<accession>A0A516SAB5</accession>
<dbReference type="EMBL" id="CP041730">
    <property type="protein sequence ID" value="QDQ25091.1"/>
    <property type="molecule type" value="Genomic_DNA"/>
</dbReference>
<gene>
    <name evidence="2" type="ORF">FNU76_01270</name>
</gene>
<proteinExistence type="predicted"/>
<dbReference type="RefSeq" id="WP_143856016.1">
    <property type="nucleotide sequence ID" value="NZ_CP041730.1"/>
</dbReference>
<feature type="chain" id="PRO_5027729266" evidence="1">
    <location>
        <begin position="25"/>
        <end position="411"/>
    </location>
</feature>
<evidence type="ECO:0000313" key="3">
    <source>
        <dbReference type="Proteomes" id="UP000317550"/>
    </source>
</evidence>
<dbReference type="KEGG" id="cari:FNU76_01270"/>
<organism evidence="2 3">
    <name type="scientific">Chitinimonas arctica</name>
    <dbReference type="NCBI Taxonomy" id="2594795"/>
    <lineage>
        <taxon>Bacteria</taxon>
        <taxon>Pseudomonadati</taxon>
        <taxon>Pseudomonadota</taxon>
        <taxon>Betaproteobacteria</taxon>
        <taxon>Neisseriales</taxon>
        <taxon>Chitinibacteraceae</taxon>
        <taxon>Chitinimonas</taxon>
    </lineage>
</organism>
<feature type="signal peptide" evidence="1">
    <location>
        <begin position="1"/>
        <end position="24"/>
    </location>
</feature>
<dbReference type="Pfam" id="PF11301">
    <property type="entry name" value="DUF3103"/>
    <property type="match status" value="1"/>
</dbReference>
<name>A0A516SAB5_9NEIS</name>
<dbReference type="OrthoDB" id="6190837at2"/>
<keyword evidence="3" id="KW-1185">Reference proteome</keyword>
<dbReference type="Proteomes" id="UP000317550">
    <property type="component" value="Chromosome"/>
</dbReference>
<protein>
    <submittedName>
        <fullName evidence="2">DUF3103 family protein</fullName>
    </submittedName>
</protein>
<evidence type="ECO:0000313" key="2">
    <source>
        <dbReference type="EMBL" id="QDQ25091.1"/>
    </source>
</evidence>
<evidence type="ECO:0000256" key="1">
    <source>
        <dbReference type="SAM" id="SignalP"/>
    </source>
</evidence>
<sequence>MKFTTIWRQLSIGALCLAAFGTQAEEIRAVAAPEMLNGMAVQPTAIDLAKRQAAQQVARLLADPAFAASLDKQLKVPSQHPGRPKAAALRAVLDDFQQRQPRHMGAILREEGADQKLRQLDTTVLRKKGLVGMSPGLLQVRLYQPKQAFAAAELSPADLSQTLVAFEPAGDDKQWKVVEAYDRNGRVHKLDAKTAPQFPVLVADIDGHEDLRAGLALANKTLAQQGMQLKRPPMAAAGASAGYVDTAKLDRIRVGNDQEPWISGAAEVYAMVSGVQPDQSKAQIELVDMPYLDYDGQTYSPNQILIFWSNYRYAAANVQFFEHDDNTNYKDLVLAVTSGVEKILGVFKPEFAVIATVANAIIQAMPAHWFSNDDDYMDSFYTLEKNRTYTDWAGVGGNVTMTLTPYKLQEQ</sequence>
<reference evidence="3" key="1">
    <citation type="submission" date="2019-07" db="EMBL/GenBank/DDBJ databases">
        <title>Chitinimonas sp. nov., isolated from Ny-Alesund, arctica soil.</title>
        <authorList>
            <person name="Xu Q."/>
            <person name="Peng F."/>
        </authorList>
    </citation>
    <scope>NUCLEOTIDE SEQUENCE [LARGE SCALE GENOMIC DNA]</scope>
    <source>
        <strain evidence="3">R3-44</strain>
    </source>
</reference>